<dbReference type="FunFam" id="3.30.2460.20:FF:000001">
    <property type="entry name" value="Wnt homolog"/>
    <property type="match status" value="1"/>
</dbReference>
<keyword evidence="6 9" id="KW-0879">Wnt signaling pathway</keyword>
<dbReference type="GO" id="GO:0005615">
    <property type="term" value="C:extracellular space"/>
    <property type="evidence" value="ECO:0007669"/>
    <property type="project" value="TreeGrafter"/>
</dbReference>
<dbReference type="EMBL" id="JAZGQO010000008">
    <property type="protein sequence ID" value="KAK6180500.1"/>
    <property type="molecule type" value="Genomic_DNA"/>
</dbReference>
<dbReference type="SMART" id="SM00097">
    <property type="entry name" value="WNT1"/>
    <property type="match status" value="1"/>
</dbReference>
<name>A0AAN8JS24_PATCE</name>
<evidence type="ECO:0000256" key="9">
    <source>
        <dbReference type="RuleBase" id="RU003500"/>
    </source>
</evidence>
<proteinExistence type="inferred from homology"/>
<dbReference type="PANTHER" id="PTHR12027:SF99">
    <property type="entry name" value="PROTEIN WNT"/>
    <property type="match status" value="1"/>
</dbReference>
<dbReference type="GO" id="GO:0045165">
    <property type="term" value="P:cell fate commitment"/>
    <property type="evidence" value="ECO:0007669"/>
    <property type="project" value="TreeGrafter"/>
</dbReference>
<reference evidence="11 12" key="1">
    <citation type="submission" date="2024-01" db="EMBL/GenBank/DDBJ databases">
        <title>The genome of the rayed Mediterranean limpet Patella caerulea (Linnaeus, 1758).</title>
        <authorList>
            <person name="Anh-Thu Weber A."/>
            <person name="Halstead-Nussloch G."/>
        </authorList>
    </citation>
    <scope>NUCLEOTIDE SEQUENCE [LARGE SCALE GENOMIC DNA]</scope>
    <source>
        <strain evidence="11">AATW-2023a</strain>
        <tissue evidence="11">Whole specimen</tissue>
    </source>
</reference>
<dbReference type="GO" id="GO:0030182">
    <property type="term" value="P:neuron differentiation"/>
    <property type="evidence" value="ECO:0007669"/>
    <property type="project" value="TreeGrafter"/>
</dbReference>
<evidence type="ECO:0000256" key="10">
    <source>
        <dbReference type="SAM" id="SignalP"/>
    </source>
</evidence>
<evidence type="ECO:0000256" key="8">
    <source>
        <dbReference type="ARBA" id="ARBA00023288"/>
    </source>
</evidence>
<keyword evidence="4" id="KW-0964">Secreted</keyword>
<comment type="caution">
    <text evidence="11">The sequence shown here is derived from an EMBL/GenBank/DDBJ whole genome shotgun (WGS) entry which is preliminary data.</text>
</comment>
<dbReference type="CDD" id="cd19338">
    <property type="entry name" value="Wnt_Wnt6"/>
    <property type="match status" value="1"/>
</dbReference>
<accession>A0AAN8JS24</accession>
<keyword evidence="7" id="KW-1015">Disulfide bond</keyword>
<dbReference type="GO" id="GO:0060070">
    <property type="term" value="P:canonical Wnt signaling pathway"/>
    <property type="evidence" value="ECO:0007669"/>
    <property type="project" value="TreeGrafter"/>
</dbReference>
<dbReference type="Gene3D" id="3.30.2460.20">
    <property type="match status" value="1"/>
</dbReference>
<evidence type="ECO:0000256" key="5">
    <source>
        <dbReference type="ARBA" id="ARBA00022530"/>
    </source>
</evidence>
<keyword evidence="3 9" id="KW-0217">Developmental protein</keyword>
<dbReference type="PANTHER" id="PTHR12027">
    <property type="entry name" value="WNT RELATED"/>
    <property type="match status" value="1"/>
</dbReference>
<dbReference type="GO" id="GO:0005109">
    <property type="term" value="F:frizzled binding"/>
    <property type="evidence" value="ECO:0007669"/>
    <property type="project" value="TreeGrafter"/>
</dbReference>
<evidence type="ECO:0000256" key="2">
    <source>
        <dbReference type="ARBA" id="ARBA00005683"/>
    </source>
</evidence>
<dbReference type="PRINTS" id="PR01349">
    <property type="entry name" value="WNTPROTEIN"/>
</dbReference>
<comment type="similarity">
    <text evidence="2 9">Belongs to the Wnt family.</text>
</comment>
<organism evidence="11 12">
    <name type="scientific">Patella caerulea</name>
    <name type="common">Rayed Mediterranean limpet</name>
    <dbReference type="NCBI Taxonomy" id="87958"/>
    <lineage>
        <taxon>Eukaryota</taxon>
        <taxon>Metazoa</taxon>
        <taxon>Spiralia</taxon>
        <taxon>Lophotrochozoa</taxon>
        <taxon>Mollusca</taxon>
        <taxon>Gastropoda</taxon>
        <taxon>Patellogastropoda</taxon>
        <taxon>Patelloidea</taxon>
        <taxon>Patellidae</taxon>
        <taxon>Patella</taxon>
    </lineage>
</organism>
<evidence type="ECO:0000313" key="12">
    <source>
        <dbReference type="Proteomes" id="UP001347796"/>
    </source>
</evidence>
<evidence type="ECO:0000256" key="4">
    <source>
        <dbReference type="ARBA" id="ARBA00022525"/>
    </source>
</evidence>
<feature type="chain" id="PRO_5042848008" description="Protein Wnt" evidence="10">
    <location>
        <begin position="21"/>
        <end position="351"/>
    </location>
</feature>
<evidence type="ECO:0000256" key="3">
    <source>
        <dbReference type="ARBA" id="ARBA00022473"/>
    </source>
</evidence>
<dbReference type="PROSITE" id="PS00246">
    <property type="entry name" value="WNT1"/>
    <property type="match status" value="1"/>
</dbReference>
<keyword evidence="5" id="KW-0272">Extracellular matrix</keyword>
<dbReference type="AlphaFoldDB" id="A0AAN8JS24"/>
<comment type="function">
    <text evidence="9">Ligand for members of the frizzled family of seven transmembrane receptors.</text>
</comment>
<dbReference type="InterPro" id="IPR009143">
    <property type="entry name" value="Wnt6"/>
</dbReference>
<dbReference type="InterPro" id="IPR018161">
    <property type="entry name" value="Wnt_CS"/>
</dbReference>
<dbReference type="Proteomes" id="UP001347796">
    <property type="component" value="Unassembled WGS sequence"/>
</dbReference>
<keyword evidence="10" id="KW-0732">Signal</keyword>
<keyword evidence="12" id="KW-1185">Reference proteome</keyword>
<sequence length="351" mass="40198">MRRFLEKVVIVLAILQIVHASWWYLGVSSSYQSLVEEIKHLPGRKKCSNLAFLAPRQQELCSLEDKIIEVIHEGASMGIEECQYQFQTRRWNCSTFNTTNVFGQILKIKSRETSYIYAILSAGIMYSVTRACAKGDLGHCGCDTKVRQITTDGGFEWGGCSDNIRYGSKFSKDFVDSKEMRLNADGLMNVWNNGAGRKTVKEELDLICKCHGVSGSCSVKICWRKMKTFRAIGTALKNRFDGASLVKMDKRKKRLKRLSRLQKRPTKKDLVYLQESPDFCEHNLEFGSLGTRGRQCNKTSYGLDGCRLMCCGRGYYTLVKEEKDDCDCKFYWCCRVECKKCTNVKELHYCN</sequence>
<dbReference type="InterPro" id="IPR005817">
    <property type="entry name" value="Wnt"/>
</dbReference>
<feature type="signal peptide" evidence="10">
    <location>
        <begin position="1"/>
        <end position="20"/>
    </location>
</feature>
<gene>
    <name evidence="11" type="ORF">SNE40_012645</name>
</gene>
<dbReference type="GO" id="GO:0005125">
    <property type="term" value="F:cytokine activity"/>
    <property type="evidence" value="ECO:0007669"/>
    <property type="project" value="TreeGrafter"/>
</dbReference>
<keyword evidence="8" id="KW-0449">Lipoprotein</keyword>
<comment type="subcellular location">
    <subcellularLocation>
        <location evidence="1 9">Secreted</location>
        <location evidence="1 9">Extracellular space</location>
        <location evidence="1 9">Extracellular matrix</location>
    </subcellularLocation>
</comment>
<dbReference type="InterPro" id="IPR043158">
    <property type="entry name" value="Wnt_C"/>
</dbReference>
<protein>
    <recommendedName>
        <fullName evidence="9">Protein Wnt</fullName>
    </recommendedName>
</protein>
<dbReference type="Pfam" id="PF00110">
    <property type="entry name" value="wnt"/>
    <property type="match status" value="1"/>
</dbReference>
<evidence type="ECO:0000256" key="7">
    <source>
        <dbReference type="ARBA" id="ARBA00023157"/>
    </source>
</evidence>
<evidence type="ECO:0000256" key="1">
    <source>
        <dbReference type="ARBA" id="ARBA00004498"/>
    </source>
</evidence>
<evidence type="ECO:0000313" key="11">
    <source>
        <dbReference type="EMBL" id="KAK6180500.1"/>
    </source>
</evidence>
<evidence type="ECO:0000256" key="6">
    <source>
        <dbReference type="ARBA" id="ARBA00022687"/>
    </source>
</evidence>